<keyword evidence="2" id="KW-1185">Reference proteome</keyword>
<dbReference type="AlphaFoldDB" id="A0A8T0X7P8"/>
<comment type="caution">
    <text evidence="1">The sequence shown here is derived from an EMBL/GenBank/DDBJ whole genome shotgun (WGS) entry which is preliminary data.</text>
</comment>
<dbReference type="Proteomes" id="UP000823388">
    <property type="component" value="Chromosome 1N"/>
</dbReference>
<proteinExistence type="predicted"/>
<dbReference type="EMBL" id="CM029038">
    <property type="protein sequence ID" value="KAG2653343.1"/>
    <property type="molecule type" value="Genomic_DNA"/>
</dbReference>
<gene>
    <name evidence="1" type="ORF">PVAP13_1NG450519</name>
</gene>
<evidence type="ECO:0000313" key="1">
    <source>
        <dbReference type="EMBL" id="KAG2653343.1"/>
    </source>
</evidence>
<evidence type="ECO:0000313" key="2">
    <source>
        <dbReference type="Proteomes" id="UP000823388"/>
    </source>
</evidence>
<name>A0A8T0X7P8_PANVG</name>
<sequence>MDKDCFNMAVRMFACDEAHLYLDDDEGIFHYMDLQFFSISDFYRDPQLRVTLYVEKLARLFDPWPQMEYRISHCSNEHIGLFGYQFHAQLEW</sequence>
<protein>
    <submittedName>
        <fullName evidence="1">Uncharacterized protein</fullName>
    </submittedName>
</protein>
<reference evidence="1" key="1">
    <citation type="submission" date="2020-05" db="EMBL/GenBank/DDBJ databases">
        <title>WGS assembly of Panicum virgatum.</title>
        <authorList>
            <person name="Lovell J.T."/>
            <person name="Jenkins J."/>
            <person name="Shu S."/>
            <person name="Juenger T.E."/>
            <person name="Schmutz J."/>
        </authorList>
    </citation>
    <scope>NUCLEOTIDE SEQUENCE</scope>
    <source>
        <strain evidence="1">AP13</strain>
    </source>
</reference>
<accession>A0A8T0X7P8</accession>
<organism evidence="1 2">
    <name type="scientific">Panicum virgatum</name>
    <name type="common">Blackwell switchgrass</name>
    <dbReference type="NCBI Taxonomy" id="38727"/>
    <lineage>
        <taxon>Eukaryota</taxon>
        <taxon>Viridiplantae</taxon>
        <taxon>Streptophyta</taxon>
        <taxon>Embryophyta</taxon>
        <taxon>Tracheophyta</taxon>
        <taxon>Spermatophyta</taxon>
        <taxon>Magnoliopsida</taxon>
        <taxon>Liliopsida</taxon>
        <taxon>Poales</taxon>
        <taxon>Poaceae</taxon>
        <taxon>PACMAD clade</taxon>
        <taxon>Panicoideae</taxon>
        <taxon>Panicodae</taxon>
        <taxon>Paniceae</taxon>
        <taxon>Panicinae</taxon>
        <taxon>Panicum</taxon>
        <taxon>Panicum sect. Hiantes</taxon>
    </lineage>
</organism>